<sequence length="274" mass="32053">MKLHFRSISGKYYTKIFSDDALVHDACCFLAKRLHINNNQIFLIRPDQEVNLFYSNSEKIQNIIKENGSTVVFFSFDDSYKIPFSPKMIYPPKSTIKSFINFQLIKSIGIEERFFYTHYANIIKNVPADLHDRVNEVAQLGYDINDCQEALRASDYNVNMAIQYLVSRNSRNEIILENFEESLYYGILDSDYDVSDLSSSSMSDEFEFELPPTQDNKLNFEAKHEDESEVQKDICTTTKDSNKKIIESLKCKFFYHLTLRRKPPSKFNTRKVPK</sequence>
<dbReference type="SMART" id="SM00165">
    <property type="entry name" value="UBA"/>
    <property type="match status" value="1"/>
</dbReference>
<keyword evidence="3" id="KW-1185">Reference proteome</keyword>
<reference evidence="2 3" key="1">
    <citation type="submission" date="2024-04" db="EMBL/GenBank/DDBJ databases">
        <title>Tritrichomonas musculus Genome.</title>
        <authorList>
            <person name="Alves-Ferreira E."/>
            <person name="Grigg M."/>
            <person name="Lorenzi H."/>
            <person name="Galac M."/>
        </authorList>
    </citation>
    <scope>NUCLEOTIDE SEQUENCE [LARGE SCALE GENOMIC DNA]</scope>
    <source>
        <strain evidence="2 3">EAF2021</strain>
    </source>
</reference>
<dbReference type="Gene3D" id="1.10.8.10">
    <property type="entry name" value="DNA helicase RuvA subunit, C-terminal domain"/>
    <property type="match status" value="1"/>
</dbReference>
<feature type="domain" description="UBA" evidence="1">
    <location>
        <begin position="127"/>
        <end position="168"/>
    </location>
</feature>
<dbReference type="SUPFAM" id="SSF46934">
    <property type="entry name" value="UBA-like"/>
    <property type="match status" value="1"/>
</dbReference>
<evidence type="ECO:0000313" key="2">
    <source>
        <dbReference type="EMBL" id="KAK8841079.1"/>
    </source>
</evidence>
<evidence type="ECO:0000259" key="1">
    <source>
        <dbReference type="PROSITE" id="PS50030"/>
    </source>
</evidence>
<name>A0ABR2H4B8_9EUKA</name>
<dbReference type="EMBL" id="JAPFFF010000043">
    <property type="protein sequence ID" value="KAK8841079.1"/>
    <property type="molecule type" value="Genomic_DNA"/>
</dbReference>
<accession>A0ABR2H4B8</accession>
<proteinExistence type="predicted"/>
<dbReference type="PROSITE" id="PS50030">
    <property type="entry name" value="UBA"/>
    <property type="match status" value="1"/>
</dbReference>
<dbReference type="InterPro" id="IPR015940">
    <property type="entry name" value="UBA"/>
</dbReference>
<evidence type="ECO:0000313" key="3">
    <source>
        <dbReference type="Proteomes" id="UP001470230"/>
    </source>
</evidence>
<dbReference type="Pfam" id="PF00627">
    <property type="entry name" value="UBA"/>
    <property type="match status" value="1"/>
</dbReference>
<comment type="caution">
    <text evidence="2">The sequence shown here is derived from an EMBL/GenBank/DDBJ whole genome shotgun (WGS) entry which is preliminary data.</text>
</comment>
<dbReference type="Proteomes" id="UP001470230">
    <property type="component" value="Unassembled WGS sequence"/>
</dbReference>
<dbReference type="InterPro" id="IPR009060">
    <property type="entry name" value="UBA-like_sf"/>
</dbReference>
<protein>
    <recommendedName>
        <fullName evidence="1">UBA domain-containing protein</fullName>
    </recommendedName>
</protein>
<gene>
    <name evidence="2" type="ORF">M9Y10_027920</name>
</gene>
<organism evidence="2 3">
    <name type="scientific">Tritrichomonas musculus</name>
    <dbReference type="NCBI Taxonomy" id="1915356"/>
    <lineage>
        <taxon>Eukaryota</taxon>
        <taxon>Metamonada</taxon>
        <taxon>Parabasalia</taxon>
        <taxon>Tritrichomonadida</taxon>
        <taxon>Tritrichomonadidae</taxon>
        <taxon>Tritrichomonas</taxon>
    </lineage>
</organism>